<dbReference type="Proteomes" id="UP000335636">
    <property type="component" value="Unassembled WGS sequence"/>
</dbReference>
<evidence type="ECO:0000259" key="5">
    <source>
        <dbReference type="PROSITE" id="PS51117"/>
    </source>
</evidence>
<dbReference type="EMBL" id="CABDUW010002348">
    <property type="protein sequence ID" value="VTJ86444.1"/>
    <property type="molecule type" value="Genomic_DNA"/>
</dbReference>
<proteinExistence type="predicted"/>
<dbReference type="EMBL" id="CABDUW010009864">
    <property type="protein sequence ID" value="VTJ91611.1"/>
    <property type="molecule type" value="Genomic_DNA"/>
</dbReference>
<reference evidence="6 8" key="1">
    <citation type="submission" date="2019-04" db="EMBL/GenBank/DDBJ databases">
        <authorList>
            <person name="Alioto T."/>
            <person name="Alioto T."/>
        </authorList>
    </citation>
    <scope>NUCLEOTIDE SEQUENCE [LARGE SCALE GENOMIC DNA]</scope>
</reference>
<keyword evidence="8" id="KW-1185">Reference proteome</keyword>
<dbReference type="Gene3D" id="2.60.120.260">
    <property type="entry name" value="Galactose-binding domain-like"/>
    <property type="match status" value="1"/>
</dbReference>
<dbReference type="InterPro" id="IPR008211">
    <property type="entry name" value="Laminin_N"/>
</dbReference>
<accession>A0A5E4CX67</accession>
<organism evidence="6 8">
    <name type="scientific">Marmota monax</name>
    <name type="common">Woodchuck</name>
    <dbReference type="NCBI Taxonomy" id="9995"/>
    <lineage>
        <taxon>Eukaryota</taxon>
        <taxon>Metazoa</taxon>
        <taxon>Chordata</taxon>
        <taxon>Craniata</taxon>
        <taxon>Vertebrata</taxon>
        <taxon>Euteleostomi</taxon>
        <taxon>Mammalia</taxon>
        <taxon>Eutheria</taxon>
        <taxon>Euarchontoglires</taxon>
        <taxon>Glires</taxon>
        <taxon>Rodentia</taxon>
        <taxon>Sciuromorpha</taxon>
        <taxon>Sciuridae</taxon>
        <taxon>Xerinae</taxon>
        <taxon>Marmotini</taxon>
        <taxon>Marmota</taxon>
    </lineage>
</organism>
<keyword evidence="1" id="KW-1015">Disulfide bond</keyword>
<dbReference type="AlphaFoldDB" id="A0A5E4CX67"/>
<feature type="region of interest" description="Disordered" evidence="3">
    <location>
        <begin position="123"/>
        <end position="171"/>
    </location>
</feature>
<sequence length="171" mass="18478">MAAAALLLGLALAAQRAGAGMGACYDGAGRPQRCLPVFENAAFGRRAEASHTCGSPPEDFCPHVGARRAGAQCQRCDAADPRLHHNASYLTDFHSQDESTWWQSPSMAFGVQYPNSVNITLRLGKRGRPPPPCSRPILGRGRGPGACAPWARLRHPERARERDLRPEEPEG</sequence>
<dbReference type="GO" id="GO:0005604">
    <property type="term" value="C:basement membrane"/>
    <property type="evidence" value="ECO:0007669"/>
    <property type="project" value="TreeGrafter"/>
</dbReference>
<evidence type="ECO:0000256" key="1">
    <source>
        <dbReference type="ARBA" id="ARBA00023157"/>
    </source>
</evidence>
<feature type="signal peptide" evidence="4">
    <location>
        <begin position="1"/>
        <end position="19"/>
    </location>
</feature>
<evidence type="ECO:0000256" key="3">
    <source>
        <dbReference type="SAM" id="MobiDB-lite"/>
    </source>
</evidence>
<feature type="domain" description="Laminin N-terminal" evidence="5">
    <location>
        <begin position="30"/>
        <end position="171"/>
    </location>
</feature>
<dbReference type="InterPro" id="IPR050440">
    <property type="entry name" value="Laminin/Netrin_ECM"/>
</dbReference>
<feature type="compositionally biased region" description="Basic and acidic residues" evidence="3">
    <location>
        <begin position="154"/>
        <end position="171"/>
    </location>
</feature>
<dbReference type="PROSITE" id="PS51117">
    <property type="entry name" value="LAMININ_NTER"/>
    <property type="match status" value="1"/>
</dbReference>
<dbReference type="GO" id="GO:0009887">
    <property type="term" value="P:animal organ morphogenesis"/>
    <property type="evidence" value="ECO:0007669"/>
    <property type="project" value="TreeGrafter"/>
</dbReference>
<protein>
    <recommendedName>
        <fullName evidence="5">Laminin N-terminal domain-containing protein</fullName>
    </recommendedName>
</protein>
<evidence type="ECO:0000313" key="7">
    <source>
        <dbReference type="EMBL" id="VTJ91611.1"/>
    </source>
</evidence>
<feature type="chain" id="PRO_5033479463" description="Laminin N-terminal domain-containing protein" evidence="4">
    <location>
        <begin position="20"/>
        <end position="171"/>
    </location>
</feature>
<evidence type="ECO:0000256" key="2">
    <source>
        <dbReference type="ARBA" id="ARBA00023292"/>
    </source>
</evidence>
<dbReference type="PANTHER" id="PTHR10574:SF240">
    <property type="entry name" value="LAMININ SUBUNIT GAMMA-3"/>
    <property type="match status" value="1"/>
</dbReference>
<dbReference type="PANTHER" id="PTHR10574">
    <property type="entry name" value="NETRIN/LAMININ-RELATED"/>
    <property type="match status" value="1"/>
</dbReference>
<evidence type="ECO:0000313" key="8">
    <source>
        <dbReference type="Proteomes" id="UP000335636"/>
    </source>
</evidence>
<gene>
    <name evidence="7" type="ORF">MONAX_5E007986</name>
    <name evidence="6" type="ORF">MONAX_5E034790</name>
</gene>
<keyword evidence="2" id="KW-0424">Laminin EGF-like domain</keyword>
<dbReference type="GO" id="GO:0009888">
    <property type="term" value="P:tissue development"/>
    <property type="evidence" value="ECO:0007669"/>
    <property type="project" value="TreeGrafter"/>
</dbReference>
<keyword evidence="4" id="KW-0732">Signal</keyword>
<evidence type="ECO:0000256" key="4">
    <source>
        <dbReference type="SAM" id="SignalP"/>
    </source>
</evidence>
<name>A0A5E4CX67_MARMO</name>
<dbReference type="Pfam" id="PF00055">
    <property type="entry name" value="Laminin_N"/>
    <property type="match status" value="1"/>
</dbReference>
<dbReference type="GO" id="GO:0007411">
    <property type="term" value="P:axon guidance"/>
    <property type="evidence" value="ECO:0007669"/>
    <property type="project" value="TreeGrafter"/>
</dbReference>
<dbReference type="SMART" id="SM00136">
    <property type="entry name" value="LamNT"/>
    <property type="match status" value="1"/>
</dbReference>
<evidence type="ECO:0000313" key="6">
    <source>
        <dbReference type="EMBL" id="VTJ86444.1"/>
    </source>
</evidence>